<accession>A0A8J4PT99</accession>
<keyword evidence="4" id="KW-1185">Reference proteome</keyword>
<keyword evidence="1" id="KW-1133">Transmembrane helix</keyword>
<gene>
    <name evidence="3" type="ORF">CYY_005763</name>
</gene>
<sequence length="414" mass="45987">MKQLISVLIIICCVCGVFGLPGEIPKLPFTFRVVDCYYTTRIYFYKGNGSEFKATSNNGTIPLEVFVTKSMGVIPSKVYLALTSQYQPPVILRYNNFDYDITIPNINCIYRYPPQLSDTSGETVNVSLVLSDPVVGESIDIYVDDVRNGSQQVSLNQESGDIAPFKVYFPYTTYYHNLTMVRVSKGISLFSYVFYTNPEINSIVCKRSYEVGLLVTNCNMTGQRLSEGIISNLYAQQYNGNLTYMNIKLLGNLLPSTPITINGKPTGAIFSPTPTTYKKTFSYETDSRGSTVIIIHGNYLDALNLSKISLKTPHSTHKLECSYSSEISILIGYLETLTCYVPLLPDYSDGSLILTSNNGEPISLTSIDIPYYHPSALRSSSPSQSLTKPIVIISLLIAALYLLIHILINLFSSI</sequence>
<dbReference type="EMBL" id="AJWJ01000239">
    <property type="protein sequence ID" value="KAF2072906.1"/>
    <property type="molecule type" value="Genomic_DNA"/>
</dbReference>
<name>A0A8J4PT99_9MYCE</name>
<keyword evidence="2" id="KW-0732">Signal</keyword>
<evidence type="ECO:0008006" key="5">
    <source>
        <dbReference type="Google" id="ProtNLM"/>
    </source>
</evidence>
<evidence type="ECO:0000256" key="2">
    <source>
        <dbReference type="SAM" id="SignalP"/>
    </source>
</evidence>
<proteinExistence type="predicted"/>
<keyword evidence="1" id="KW-0472">Membrane</keyword>
<dbReference type="Proteomes" id="UP000695562">
    <property type="component" value="Unassembled WGS sequence"/>
</dbReference>
<keyword evidence="1" id="KW-0812">Transmembrane</keyword>
<evidence type="ECO:0000313" key="4">
    <source>
        <dbReference type="Proteomes" id="UP000695562"/>
    </source>
</evidence>
<dbReference type="AlphaFoldDB" id="A0A8J4PT99"/>
<evidence type="ECO:0000313" key="3">
    <source>
        <dbReference type="EMBL" id="KAF2072906.1"/>
    </source>
</evidence>
<evidence type="ECO:0000256" key="1">
    <source>
        <dbReference type="SAM" id="Phobius"/>
    </source>
</evidence>
<feature type="transmembrane region" description="Helical" evidence="1">
    <location>
        <begin position="390"/>
        <end position="411"/>
    </location>
</feature>
<reference evidence="3" key="1">
    <citation type="submission" date="2020-01" db="EMBL/GenBank/DDBJ databases">
        <title>Development of genomics and gene disruption for Polysphondylium violaceum indicates a role for the polyketide synthase stlB in stalk morphogenesis.</title>
        <authorList>
            <person name="Narita B."/>
            <person name="Kawabe Y."/>
            <person name="Kin K."/>
            <person name="Saito T."/>
            <person name="Gibbs R."/>
            <person name="Kuspa A."/>
            <person name="Muzny D."/>
            <person name="Queller D."/>
            <person name="Richards S."/>
            <person name="Strassman J."/>
            <person name="Sucgang R."/>
            <person name="Worley K."/>
            <person name="Schaap P."/>
        </authorList>
    </citation>
    <scope>NUCLEOTIDE SEQUENCE</scope>
    <source>
        <strain evidence="3">QSvi11</strain>
    </source>
</reference>
<comment type="caution">
    <text evidence="3">The sequence shown here is derived from an EMBL/GenBank/DDBJ whole genome shotgun (WGS) entry which is preliminary data.</text>
</comment>
<feature type="chain" id="PRO_5035216210" description="IPT/TIG domain-containing protein" evidence="2">
    <location>
        <begin position="20"/>
        <end position="414"/>
    </location>
</feature>
<protein>
    <recommendedName>
        <fullName evidence="5">IPT/TIG domain-containing protein</fullName>
    </recommendedName>
</protein>
<organism evidence="3 4">
    <name type="scientific">Polysphondylium violaceum</name>
    <dbReference type="NCBI Taxonomy" id="133409"/>
    <lineage>
        <taxon>Eukaryota</taxon>
        <taxon>Amoebozoa</taxon>
        <taxon>Evosea</taxon>
        <taxon>Eumycetozoa</taxon>
        <taxon>Dictyostelia</taxon>
        <taxon>Dictyosteliales</taxon>
        <taxon>Dictyosteliaceae</taxon>
        <taxon>Polysphondylium</taxon>
    </lineage>
</organism>
<feature type="signal peptide" evidence="2">
    <location>
        <begin position="1"/>
        <end position="19"/>
    </location>
</feature>